<dbReference type="GO" id="GO:0046327">
    <property type="term" value="P:glycerol biosynthetic process from pyruvate"/>
    <property type="evidence" value="ECO:0007669"/>
    <property type="project" value="TreeGrafter"/>
</dbReference>
<protein>
    <recommendedName>
        <fullName evidence="3">phosphoenolpyruvate carboxykinase (GTP)</fullName>
        <ecNumber evidence="3">4.1.1.32</ecNumber>
    </recommendedName>
</protein>
<keyword evidence="4" id="KW-0479">Metal-binding</keyword>
<dbReference type="GO" id="GO:0030145">
    <property type="term" value="F:manganese ion binding"/>
    <property type="evidence" value="ECO:0007669"/>
    <property type="project" value="TreeGrafter"/>
</dbReference>
<evidence type="ECO:0000256" key="2">
    <source>
        <dbReference type="ARBA" id="ARBA00005796"/>
    </source>
</evidence>
<proteinExistence type="inferred from homology"/>
<accession>A0A1H2DTI9</accession>
<gene>
    <name evidence="12" type="ORF">SAMN04487931_102169</name>
</gene>
<dbReference type="InterPro" id="IPR013035">
    <property type="entry name" value="PEP_carboxykinase_C"/>
</dbReference>
<evidence type="ECO:0000256" key="3">
    <source>
        <dbReference type="ARBA" id="ARBA00012306"/>
    </source>
</evidence>
<dbReference type="PIRSF" id="PIRSF001348">
    <property type="entry name" value="PEP_carboxykinase_GTP"/>
    <property type="match status" value="1"/>
</dbReference>
<evidence type="ECO:0000256" key="7">
    <source>
        <dbReference type="ARBA" id="ARBA00023134"/>
    </source>
</evidence>
<keyword evidence="13" id="KW-1185">Reference proteome</keyword>
<reference evidence="13" key="1">
    <citation type="submission" date="2016-10" db="EMBL/GenBank/DDBJ databases">
        <authorList>
            <person name="Varghese N."/>
            <person name="Submissions S."/>
        </authorList>
    </citation>
    <scope>NUCLEOTIDE SEQUENCE [LARGE SCALE GENOMIC DNA]</scope>
    <source>
        <strain evidence="13">DSM 3384</strain>
    </source>
</reference>
<dbReference type="InterPro" id="IPR035077">
    <property type="entry name" value="PEP_carboxykinase_GTP_C"/>
</dbReference>
<comment type="similarity">
    <text evidence="2">Belongs to the phosphoenolpyruvate carboxykinase [GTP] family.</text>
</comment>
<dbReference type="GO" id="GO:0005525">
    <property type="term" value="F:GTP binding"/>
    <property type="evidence" value="ECO:0007669"/>
    <property type="project" value="UniProtKB-KW"/>
</dbReference>
<dbReference type="GO" id="GO:0042594">
    <property type="term" value="P:response to starvation"/>
    <property type="evidence" value="ECO:0007669"/>
    <property type="project" value="TreeGrafter"/>
</dbReference>
<dbReference type="GO" id="GO:0019543">
    <property type="term" value="P:propionate catabolic process"/>
    <property type="evidence" value="ECO:0007669"/>
    <property type="project" value="TreeGrafter"/>
</dbReference>
<feature type="domain" description="Phosphoenolpyruvate carboxykinase C-terminal P-loop" evidence="10">
    <location>
        <begin position="266"/>
        <end position="632"/>
    </location>
</feature>
<keyword evidence="12" id="KW-0670">Pyruvate</keyword>
<dbReference type="GO" id="GO:0071333">
    <property type="term" value="P:cellular response to glucose stimulus"/>
    <property type="evidence" value="ECO:0007669"/>
    <property type="project" value="TreeGrafter"/>
</dbReference>
<dbReference type="GO" id="GO:0004613">
    <property type="term" value="F:phosphoenolpyruvate carboxykinase (GTP) activity"/>
    <property type="evidence" value="ECO:0007669"/>
    <property type="project" value="UniProtKB-EC"/>
</dbReference>
<dbReference type="InterPro" id="IPR035078">
    <property type="entry name" value="PEP_carboxykinase_GTP_N"/>
</dbReference>
<evidence type="ECO:0000256" key="8">
    <source>
        <dbReference type="ARBA" id="ARBA00023211"/>
    </source>
</evidence>
<dbReference type="EC" id="4.1.1.32" evidence="3"/>
<keyword evidence="5" id="KW-0547">Nucleotide-binding</keyword>
<dbReference type="InterPro" id="IPR008210">
    <property type="entry name" value="PEP_carboxykinase_N"/>
</dbReference>
<dbReference type="GO" id="GO:0033993">
    <property type="term" value="P:response to lipid"/>
    <property type="evidence" value="ECO:0007669"/>
    <property type="project" value="TreeGrafter"/>
</dbReference>
<dbReference type="GO" id="GO:0016301">
    <property type="term" value="F:kinase activity"/>
    <property type="evidence" value="ECO:0007669"/>
    <property type="project" value="UniProtKB-KW"/>
</dbReference>
<keyword evidence="7" id="KW-0342">GTP-binding</keyword>
<dbReference type="NCBIfam" id="NF003253">
    <property type="entry name" value="PRK04210.1"/>
    <property type="match status" value="1"/>
</dbReference>
<dbReference type="PANTHER" id="PTHR11561:SF0">
    <property type="entry name" value="PHOSPHOENOLPYRUVATE CARBOXYKINASE [GTP]-RELATED"/>
    <property type="match status" value="1"/>
</dbReference>
<keyword evidence="12" id="KW-0808">Transferase</keyword>
<dbReference type="Proteomes" id="UP000199608">
    <property type="component" value="Unassembled WGS sequence"/>
</dbReference>
<dbReference type="Pfam" id="PF00821">
    <property type="entry name" value="PEPCK_GTP"/>
    <property type="match status" value="1"/>
</dbReference>
<name>A0A1H2DTI9_9BACT</name>
<sequence>MCKTGSDIDIINELGKVDSEESAKSIFKKHMDDEQLTRILKIKHPEVLKKIADSIVLCNPSAVFVNTGSPEDREFIKNLALEKKEESSLAMKGHTIHFDLAQEQGRIIDRTYYIANPEDQVSSLANRMDRPTALEQVRSNMTDIMKGMTMIIGFYMRGPVGSPVSNPALEITSSTYVAHSAELLYRNAYAAFDKEVENLGHFFTNVHSEGLNRPEDLPDARVFMDRKFKTTYSWKCTYAGNTLLLKKGNHRFAVDKAVYENLGQELSEHMFITGIHGPNDRVTWFAGAAPSGCGKTTTAMAGNVFIGDDLAQMWIADDGSIRSVNPEAGIFGIVEDVNLEGDPLLMKVLRQPGHEVIWSNVLIDEDKVPHWVGNNENHPDKGINFQGDWYKGKTDKNGKPVPMSHPNSRCTLRSTSLDNYSPEAENPKGALTRVFTYSGRDADTMPPVWVAQNSDAGVVIGACIVSAATATEVGATGVKRSPWANAAFIPGSLGDYMDAQFKFFGSDKIKNDYKPVMAGLNYFLTDKARGGDSSRLLGEKKDVKVWLSWLERYAHNEIDHITTPIGNIPRYDDLKSLFKQIIDKDYTKELYTKQFSLYLDHIIKRLELQQEAYSKEERVPQTLFDILAEQKQGLSALKDTHGSIVLPDIFVN</sequence>
<evidence type="ECO:0000256" key="4">
    <source>
        <dbReference type="ARBA" id="ARBA00022723"/>
    </source>
</evidence>
<dbReference type="GO" id="GO:0005829">
    <property type="term" value="C:cytosol"/>
    <property type="evidence" value="ECO:0007669"/>
    <property type="project" value="TreeGrafter"/>
</dbReference>
<organism evidence="12 13">
    <name type="scientific">Desulfobacula phenolica</name>
    <dbReference type="NCBI Taxonomy" id="90732"/>
    <lineage>
        <taxon>Bacteria</taxon>
        <taxon>Pseudomonadati</taxon>
        <taxon>Thermodesulfobacteriota</taxon>
        <taxon>Desulfobacteria</taxon>
        <taxon>Desulfobacterales</taxon>
        <taxon>Desulfobacteraceae</taxon>
        <taxon>Desulfobacula</taxon>
    </lineage>
</organism>
<evidence type="ECO:0000256" key="6">
    <source>
        <dbReference type="ARBA" id="ARBA00022793"/>
    </source>
</evidence>
<evidence type="ECO:0000259" key="11">
    <source>
        <dbReference type="Pfam" id="PF17297"/>
    </source>
</evidence>
<dbReference type="Gene3D" id="3.40.449.10">
    <property type="entry name" value="Phosphoenolpyruvate Carboxykinase, domain 1"/>
    <property type="match status" value="1"/>
</dbReference>
<dbReference type="SUPFAM" id="SSF68923">
    <property type="entry name" value="PEP carboxykinase N-terminal domain"/>
    <property type="match status" value="1"/>
</dbReference>
<dbReference type="InterPro" id="IPR008209">
    <property type="entry name" value="PEP_carboxykinase_GTP"/>
</dbReference>
<dbReference type="SUPFAM" id="SSF53795">
    <property type="entry name" value="PEP carboxykinase-like"/>
    <property type="match status" value="1"/>
</dbReference>
<dbReference type="Pfam" id="PF17297">
    <property type="entry name" value="PEPCK_N"/>
    <property type="match status" value="1"/>
</dbReference>
<dbReference type="AlphaFoldDB" id="A0A1H2DTI9"/>
<dbReference type="GO" id="GO:0006094">
    <property type="term" value="P:gluconeogenesis"/>
    <property type="evidence" value="ECO:0007669"/>
    <property type="project" value="InterPro"/>
</dbReference>
<dbReference type="Gene3D" id="2.170.8.10">
    <property type="entry name" value="Phosphoenolpyruvate Carboxykinase, domain 2"/>
    <property type="match status" value="1"/>
</dbReference>
<evidence type="ECO:0000313" key="13">
    <source>
        <dbReference type="Proteomes" id="UP000199608"/>
    </source>
</evidence>
<keyword evidence="6" id="KW-0210">Decarboxylase</keyword>
<keyword evidence="12" id="KW-0418">Kinase</keyword>
<comment type="cofactor">
    <cofactor evidence="1">
        <name>Mn(2+)</name>
        <dbReference type="ChEBI" id="CHEBI:29035"/>
    </cofactor>
</comment>
<dbReference type="GO" id="GO:0006107">
    <property type="term" value="P:oxaloacetate metabolic process"/>
    <property type="evidence" value="ECO:0007669"/>
    <property type="project" value="TreeGrafter"/>
</dbReference>
<evidence type="ECO:0000313" key="12">
    <source>
        <dbReference type="EMBL" id="SDT86192.1"/>
    </source>
</evidence>
<evidence type="ECO:0000259" key="10">
    <source>
        <dbReference type="Pfam" id="PF00821"/>
    </source>
</evidence>
<dbReference type="EMBL" id="FNLL01000002">
    <property type="protein sequence ID" value="SDT86192.1"/>
    <property type="molecule type" value="Genomic_DNA"/>
</dbReference>
<keyword evidence="8" id="KW-0464">Manganese</keyword>
<keyword evidence="9" id="KW-0456">Lyase</keyword>
<feature type="domain" description="Phosphoenolpyruvate carboxykinase GTP-utilising N-terminal" evidence="11">
    <location>
        <begin position="51"/>
        <end position="257"/>
    </location>
</feature>
<dbReference type="Gene3D" id="3.90.228.20">
    <property type="match status" value="1"/>
</dbReference>
<dbReference type="PANTHER" id="PTHR11561">
    <property type="entry name" value="PHOSPHOENOLPYRUVATE CARBOXYKINASE"/>
    <property type="match status" value="1"/>
</dbReference>
<evidence type="ECO:0000256" key="5">
    <source>
        <dbReference type="ARBA" id="ARBA00022741"/>
    </source>
</evidence>
<evidence type="ECO:0000256" key="1">
    <source>
        <dbReference type="ARBA" id="ARBA00001936"/>
    </source>
</evidence>
<evidence type="ECO:0000256" key="9">
    <source>
        <dbReference type="ARBA" id="ARBA00023239"/>
    </source>
</evidence>